<dbReference type="Proteomes" id="UP001163046">
    <property type="component" value="Unassembled WGS sequence"/>
</dbReference>
<name>A0A9W9ZWU6_9CNID</name>
<evidence type="ECO:0000313" key="2">
    <source>
        <dbReference type="EMBL" id="KAJ7388970.1"/>
    </source>
</evidence>
<dbReference type="Gene3D" id="1.25.40.20">
    <property type="entry name" value="Ankyrin repeat-containing domain"/>
    <property type="match status" value="1"/>
</dbReference>
<organism evidence="2 3">
    <name type="scientific">Desmophyllum pertusum</name>
    <dbReference type="NCBI Taxonomy" id="174260"/>
    <lineage>
        <taxon>Eukaryota</taxon>
        <taxon>Metazoa</taxon>
        <taxon>Cnidaria</taxon>
        <taxon>Anthozoa</taxon>
        <taxon>Hexacorallia</taxon>
        <taxon>Scleractinia</taxon>
        <taxon>Caryophylliina</taxon>
        <taxon>Caryophylliidae</taxon>
        <taxon>Desmophyllum</taxon>
    </lineage>
</organism>
<accession>A0A9W9ZWU6</accession>
<dbReference type="GO" id="GO:0000712">
    <property type="term" value="P:resolution of meiotic recombination intermediates"/>
    <property type="evidence" value="ECO:0007669"/>
    <property type="project" value="TreeGrafter"/>
</dbReference>
<keyword evidence="3" id="KW-1185">Reference proteome</keyword>
<gene>
    <name evidence="2" type="primary">ANKLE1_2</name>
    <name evidence="2" type="ORF">OS493_034608</name>
</gene>
<feature type="repeat" description="ANK" evidence="1">
    <location>
        <begin position="69"/>
        <end position="101"/>
    </location>
</feature>
<dbReference type="PANTHER" id="PTHR46427:SF1">
    <property type="entry name" value="ANKYRIN REPEAT AND LEM DOMAIN-CONTAINING PROTEIN 1"/>
    <property type="match status" value="1"/>
</dbReference>
<dbReference type="InterPro" id="IPR036770">
    <property type="entry name" value="Ankyrin_rpt-contain_sf"/>
</dbReference>
<dbReference type="InterPro" id="IPR034998">
    <property type="entry name" value="ANKLE1"/>
</dbReference>
<sequence length="227" mass="25016">MDEELFSAIEAENYCLARDLCLKGAKADIKLKDGISALHLLSGHESQEASQVLEVCVREATNPNVKSIEGLTPVHVAALWGRLHNLKILISLGGDINQTDDEGNNALDFACLSGETYADKCIKFLLELESDADKEDTSVTEQVQHVDAGRQTAGGSHDYLVGLRTLDNNDDEEFSDTFYSAISNESALDRTVVTFPKLHPWHVDLSTYNCDETVMDGFKDLSISSYR</sequence>
<evidence type="ECO:0000313" key="3">
    <source>
        <dbReference type="Proteomes" id="UP001163046"/>
    </source>
</evidence>
<dbReference type="Pfam" id="PF12796">
    <property type="entry name" value="Ank_2"/>
    <property type="match status" value="1"/>
</dbReference>
<keyword evidence="1" id="KW-0040">ANK repeat</keyword>
<evidence type="ECO:0000256" key="1">
    <source>
        <dbReference type="PROSITE-ProRule" id="PRU00023"/>
    </source>
</evidence>
<dbReference type="InterPro" id="IPR002110">
    <property type="entry name" value="Ankyrin_rpt"/>
</dbReference>
<comment type="caution">
    <text evidence="2">The sequence shown here is derived from an EMBL/GenBank/DDBJ whole genome shotgun (WGS) entry which is preliminary data.</text>
</comment>
<protein>
    <submittedName>
        <fullName evidence="2">Chromosome attachment to the nuclear envelope</fullName>
    </submittedName>
</protein>
<dbReference type="OrthoDB" id="1601181at2759"/>
<dbReference type="GO" id="GO:0004520">
    <property type="term" value="F:DNA endonuclease activity"/>
    <property type="evidence" value="ECO:0007669"/>
    <property type="project" value="TreeGrafter"/>
</dbReference>
<dbReference type="PROSITE" id="PS50088">
    <property type="entry name" value="ANK_REPEAT"/>
    <property type="match status" value="1"/>
</dbReference>
<dbReference type="SMART" id="SM00248">
    <property type="entry name" value="ANK"/>
    <property type="match status" value="3"/>
</dbReference>
<dbReference type="SUPFAM" id="SSF48403">
    <property type="entry name" value="Ankyrin repeat"/>
    <property type="match status" value="1"/>
</dbReference>
<dbReference type="PANTHER" id="PTHR46427">
    <property type="entry name" value="ANKYRIN REPEAT AND LEM DOMAIN-CONTAINING PROTEIN 1"/>
    <property type="match status" value="1"/>
</dbReference>
<dbReference type="EMBL" id="MU825445">
    <property type="protein sequence ID" value="KAJ7388970.1"/>
    <property type="molecule type" value="Genomic_DNA"/>
</dbReference>
<dbReference type="PROSITE" id="PS50297">
    <property type="entry name" value="ANK_REP_REGION"/>
    <property type="match status" value="1"/>
</dbReference>
<dbReference type="AlphaFoldDB" id="A0A9W9ZWU6"/>
<proteinExistence type="predicted"/>
<reference evidence="2" key="1">
    <citation type="submission" date="2023-01" db="EMBL/GenBank/DDBJ databases">
        <title>Genome assembly of the deep-sea coral Lophelia pertusa.</title>
        <authorList>
            <person name="Herrera S."/>
            <person name="Cordes E."/>
        </authorList>
    </citation>
    <scope>NUCLEOTIDE SEQUENCE</scope>
    <source>
        <strain evidence="2">USNM1676648</strain>
        <tissue evidence="2">Polyp</tissue>
    </source>
</reference>
<dbReference type="GO" id="GO:0005654">
    <property type="term" value="C:nucleoplasm"/>
    <property type="evidence" value="ECO:0007669"/>
    <property type="project" value="TreeGrafter"/>
</dbReference>
<dbReference type="GO" id="GO:0000724">
    <property type="term" value="P:double-strand break repair via homologous recombination"/>
    <property type="evidence" value="ECO:0007669"/>
    <property type="project" value="TreeGrafter"/>
</dbReference>
<dbReference type="GO" id="GO:0005737">
    <property type="term" value="C:cytoplasm"/>
    <property type="evidence" value="ECO:0007669"/>
    <property type="project" value="TreeGrafter"/>
</dbReference>